<keyword evidence="1" id="KW-0472">Membrane</keyword>
<feature type="transmembrane region" description="Helical" evidence="1">
    <location>
        <begin position="99"/>
        <end position="119"/>
    </location>
</feature>
<proteinExistence type="predicted"/>
<keyword evidence="1" id="KW-0812">Transmembrane</keyword>
<protein>
    <recommendedName>
        <fullName evidence="5">Integral membrane protein</fullName>
    </recommendedName>
</protein>
<gene>
    <name evidence="3" type="ORF">GCM10017083_21230</name>
</gene>
<evidence type="ECO:0000313" key="4">
    <source>
        <dbReference type="Proteomes" id="UP000630353"/>
    </source>
</evidence>
<dbReference type="EMBL" id="BMZS01000004">
    <property type="protein sequence ID" value="GHD49223.1"/>
    <property type="molecule type" value="Genomic_DNA"/>
</dbReference>
<name>A0A918XS15_9PROT</name>
<reference evidence="3" key="1">
    <citation type="journal article" date="2014" name="Int. J. Syst. Evol. Microbiol.">
        <title>Complete genome sequence of Corynebacterium casei LMG S-19264T (=DSM 44701T), isolated from a smear-ripened cheese.</title>
        <authorList>
            <consortium name="US DOE Joint Genome Institute (JGI-PGF)"/>
            <person name="Walter F."/>
            <person name="Albersmeier A."/>
            <person name="Kalinowski J."/>
            <person name="Ruckert C."/>
        </authorList>
    </citation>
    <scope>NUCLEOTIDE SEQUENCE</scope>
    <source>
        <strain evidence="3">KCTC 42651</strain>
    </source>
</reference>
<accession>A0A918XS15</accession>
<keyword evidence="1" id="KW-1133">Transmembrane helix</keyword>
<comment type="caution">
    <text evidence="3">The sequence shown here is derived from an EMBL/GenBank/DDBJ whole genome shotgun (WGS) entry which is preliminary data.</text>
</comment>
<evidence type="ECO:0000313" key="3">
    <source>
        <dbReference type="EMBL" id="GHD49223.1"/>
    </source>
</evidence>
<sequence length="122" mass="12219">MQRVLCLLIGLLIVSAPGLAAAQTDIPPPVVQSLTSPETPTTYRPWIGATAGTTIAVIGVNAWTGGALLAPALGPALSGILGGYWLGMSALTPLSAQGVFQTTSLIAVGVAGGVFGHWLGSR</sequence>
<reference evidence="3" key="2">
    <citation type="submission" date="2020-09" db="EMBL/GenBank/DDBJ databases">
        <authorList>
            <person name="Sun Q."/>
            <person name="Kim S."/>
        </authorList>
    </citation>
    <scope>NUCLEOTIDE SEQUENCE</scope>
    <source>
        <strain evidence="3">KCTC 42651</strain>
    </source>
</reference>
<evidence type="ECO:0008006" key="5">
    <source>
        <dbReference type="Google" id="ProtNLM"/>
    </source>
</evidence>
<feature type="transmembrane region" description="Helical" evidence="1">
    <location>
        <begin position="68"/>
        <end position="87"/>
    </location>
</feature>
<keyword evidence="4" id="KW-1185">Reference proteome</keyword>
<feature type="transmembrane region" description="Helical" evidence="1">
    <location>
        <begin position="46"/>
        <end position="63"/>
    </location>
</feature>
<feature type="chain" id="PRO_5036697418" description="Integral membrane protein" evidence="2">
    <location>
        <begin position="21"/>
        <end position="122"/>
    </location>
</feature>
<organism evidence="3 4">
    <name type="scientific">Thalassobaculum fulvum</name>
    <dbReference type="NCBI Taxonomy" id="1633335"/>
    <lineage>
        <taxon>Bacteria</taxon>
        <taxon>Pseudomonadati</taxon>
        <taxon>Pseudomonadota</taxon>
        <taxon>Alphaproteobacteria</taxon>
        <taxon>Rhodospirillales</taxon>
        <taxon>Thalassobaculaceae</taxon>
        <taxon>Thalassobaculum</taxon>
    </lineage>
</organism>
<evidence type="ECO:0000256" key="1">
    <source>
        <dbReference type="SAM" id="Phobius"/>
    </source>
</evidence>
<dbReference type="AlphaFoldDB" id="A0A918XS15"/>
<keyword evidence="2" id="KW-0732">Signal</keyword>
<dbReference type="Proteomes" id="UP000630353">
    <property type="component" value="Unassembled WGS sequence"/>
</dbReference>
<evidence type="ECO:0000256" key="2">
    <source>
        <dbReference type="SAM" id="SignalP"/>
    </source>
</evidence>
<feature type="signal peptide" evidence="2">
    <location>
        <begin position="1"/>
        <end position="20"/>
    </location>
</feature>